<organism evidence="2 3">
    <name type="scientific">Heyndrickxia oleronia</name>
    <dbReference type="NCBI Taxonomy" id="38875"/>
    <lineage>
        <taxon>Bacteria</taxon>
        <taxon>Bacillati</taxon>
        <taxon>Bacillota</taxon>
        <taxon>Bacilli</taxon>
        <taxon>Bacillales</taxon>
        <taxon>Bacillaceae</taxon>
        <taxon>Heyndrickxia</taxon>
    </lineage>
</organism>
<comment type="caution">
    <text evidence="2">The sequence shown here is derived from an EMBL/GenBank/DDBJ whole genome shotgun (WGS) entry which is preliminary data.</text>
</comment>
<evidence type="ECO:0000313" key="2">
    <source>
        <dbReference type="EMBL" id="OOP66628.1"/>
    </source>
</evidence>
<accession>A0A8E2I860</accession>
<dbReference type="RefSeq" id="WP_058006943.1">
    <property type="nucleotide sequence ID" value="NZ_CP065424.1"/>
</dbReference>
<gene>
    <name evidence="2" type="ORF">BWZ43_20035</name>
</gene>
<feature type="transmembrane region" description="Helical" evidence="1">
    <location>
        <begin position="45"/>
        <end position="66"/>
    </location>
</feature>
<dbReference type="Proteomes" id="UP000189761">
    <property type="component" value="Unassembled WGS sequence"/>
</dbReference>
<evidence type="ECO:0000256" key="1">
    <source>
        <dbReference type="SAM" id="Phobius"/>
    </source>
</evidence>
<sequence>MTDLAEQPMTTLLAQLAYSPLYIITVILALGGLIFLKSEKGCIMFVFRIWALGHIITYLLAIYSYLTNPN</sequence>
<keyword evidence="1" id="KW-0812">Transmembrane</keyword>
<feature type="transmembrane region" description="Helical" evidence="1">
    <location>
        <begin position="12"/>
        <end position="36"/>
    </location>
</feature>
<dbReference type="AlphaFoldDB" id="A0A8E2I860"/>
<evidence type="ECO:0000313" key="3">
    <source>
        <dbReference type="Proteomes" id="UP000189761"/>
    </source>
</evidence>
<reference evidence="2 3" key="1">
    <citation type="submission" date="2017-01" db="EMBL/GenBank/DDBJ databases">
        <title>Draft genome sequence of Bacillus oleronius.</title>
        <authorList>
            <person name="Allam M."/>
        </authorList>
    </citation>
    <scope>NUCLEOTIDE SEQUENCE [LARGE SCALE GENOMIC DNA]</scope>
    <source>
        <strain evidence="2 3">DSM 9356</strain>
    </source>
</reference>
<proteinExistence type="predicted"/>
<dbReference type="EMBL" id="MTLA01000287">
    <property type="protein sequence ID" value="OOP66628.1"/>
    <property type="molecule type" value="Genomic_DNA"/>
</dbReference>
<keyword evidence="3" id="KW-1185">Reference proteome</keyword>
<name>A0A8E2I860_9BACI</name>
<keyword evidence="1" id="KW-1133">Transmembrane helix</keyword>
<protein>
    <submittedName>
        <fullName evidence="2">Uncharacterized protein</fullName>
    </submittedName>
</protein>
<keyword evidence="1" id="KW-0472">Membrane</keyword>